<comment type="caution">
    <text evidence="1">The sequence shown here is derived from an EMBL/GenBank/DDBJ whole genome shotgun (WGS) entry which is preliminary data.</text>
</comment>
<keyword evidence="2" id="KW-1185">Reference proteome</keyword>
<name>A0A838AAM7_9PSEU</name>
<sequence>MGFARSVARATVSGSSGIATPEQWVVDWLRGGADTAAGVSVDQSTALEYGPFFAGLRVISEDIASLPLPVYERLDPRGKRRARDHPLYPLLHDAPNPLMGSMQFRETLQGHALTWGDGVAYVVRNGSGQVTEMWPLRPDRLTIETATDQRGRIRVLYRYRDPVNNIQADLLPDEVLHVHGLGFDGIRGYSVVHLARQSIGLGMATERYGASFFGNGSRPGGVLEHPGRVTDQARERMRTDWENLHKGLDRSQRVAILEEGVTWRQVGVPPEDAQFLETRRLQVTEAARWLRLPPHKIGDLERATFSNIESQQIDYVSSALRSWLVRWEQAINTQLLLAADRQRFFAEHLVDGLLRGDIQTRFQAYSIARQWGWMSADDIREKENENPLPDRRGETYLVPLNMVPAPAPGEQTEEPGRASTAMARQLRSRSTEGRRRIGESFKPMLADADERIAKLERSEVGALASKHLERSRSADAFVAAVRELYEDRIADRTSKAFTPVISSLVSEVAADAVADVGGDEDVDLERWVTSYVASHVDYRIGSAVGQLAKLAGADDPTESVRQRLDKWVDERPERTARWESNQAANGAAREAWRSSGVRRLRWVTVGEDCPFCDSLDGTVVAIEQPFREKDSAVTGLEEKLDIARDTFHPPLHPGCDCQIVPD</sequence>
<dbReference type="NCBIfam" id="TIGR01537">
    <property type="entry name" value="portal_HK97"/>
    <property type="match status" value="1"/>
</dbReference>
<gene>
    <name evidence="1" type="ORF">H0B56_12135</name>
</gene>
<dbReference type="InterPro" id="IPR006944">
    <property type="entry name" value="Phage/GTA_portal"/>
</dbReference>
<dbReference type="InterPro" id="IPR006427">
    <property type="entry name" value="Portal_HK97"/>
</dbReference>
<dbReference type="EMBL" id="JACCKD010000004">
    <property type="protein sequence ID" value="MBA0126291.1"/>
    <property type="molecule type" value="Genomic_DNA"/>
</dbReference>
<reference evidence="1 2" key="1">
    <citation type="submission" date="2020-07" db="EMBL/GenBank/DDBJ databases">
        <title>Genome of Haloechinothrix sp.</title>
        <authorList>
            <person name="Tang S.-K."/>
            <person name="Yang L."/>
            <person name="Zhu W.-Y."/>
        </authorList>
    </citation>
    <scope>NUCLEOTIDE SEQUENCE [LARGE SCALE GENOMIC DNA]</scope>
    <source>
        <strain evidence="1 2">YIM 98757</strain>
    </source>
</reference>
<evidence type="ECO:0000313" key="1">
    <source>
        <dbReference type="EMBL" id="MBA0126291.1"/>
    </source>
</evidence>
<evidence type="ECO:0000313" key="2">
    <source>
        <dbReference type="Proteomes" id="UP000582974"/>
    </source>
</evidence>
<protein>
    <submittedName>
        <fullName evidence="1">Phage portal protein</fullName>
    </submittedName>
</protein>
<proteinExistence type="predicted"/>
<dbReference type="Proteomes" id="UP000582974">
    <property type="component" value="Unassembled WGS sequence"/>
</dbReference>
<dbReference type="RefSeq" id="WP_180893130.1">
    <property type="nucleotide sequence ID" value="NZ_JACCKD010000004.1"/>
</dbReference>
<organism evidence="1 2">
    <name type="scientific">Haloechinothrix aidingensis</name>
    <dbReference type="NCBI Taxonomy" id="2752311"/>
    <lineage>
        <taxon>Bacteria</taxon>
        <taxon>Bacillati</taxon>
        <taxon>Actinomycetota</taxon>
        <taxon>Actinomycetes</taxon>
        <taxon>Pseudonocardiales</taxon>
        <taxon>Pseudonocardiaceae</taxon>
        <taxon>Haloechinothrix</taxon>
    </lineage>
</organism>
<dbReference type="Pfam" id="PF04860">
    <property type="entry name" value="Phage_portal"/>
    <property type="match status" value="1"/>
</dbReference>
<dbReference type="AlphaFoldDB" id="A0A838AAM7"/>
<accession>A0A838AAM7</accession>